<gene>
    <name evidence="1" type="ORF">WS70_20430</name>
</gene>
<organism evidence="1 2">
    <name type="scientific">Burkholderia mayonis</name>
    <dbReference type="NCBI Taxonomy" id="1385591"/>
    <lineage>
        <taxon>Bacteria</taxon>
        <taxon>Pseudomonadati</taxon>
        <taxon>Pseudomonadota</taxon>
        <taxon>Betaproteobacteria</taxon>
        <taxon>Burkholderiales</taxon>
        <taxon>Burkholderiaceae</taxon>
        <taxon>Burkholderia</taxon>
        <taxon>pseudomallei group</taxon>
    </lineage>
</organism>
<dbReference type="Proteomes" id="UP000062519">
    <property type="component" value="Chromosome 2"/>
</dbReference>
<protein>
    <submittedName>
        <fullName evidence="1">Uncharacterized protein</fullName>
    </submittedName>
</protein>
<proteinExistence type="predicted"/>
<evidence type="ECO:0000313" key="2">
    <source>
        <dbReference type="Proteomes" id="UP000062519"/>
    </source>
</evidence>
<dbReference type="EMBL" id="CP013387">
    <property type="protein sequence ID" value="AOJ04228.1"/>
    <property type="molecule type" value="Genomic_DNA"/>
</dbReference>
<evidence type="ECO:0000313" key="1">
    <source>
        <dbReference type="EMBL" id="AOJ04228.1"/>
    </source>
</evidence>
<dbReference type="AlphaFoldDB" id="A0A1B4FKP7"/>
<keyword evidence="2" id="KW-1185">Reference proteome</keyword>
<name>A0A1B4FKP7_9BURK</name>
<dbReference type="KEGG" id="buu:WS70_20430"/>
<accession>A0A1B4FKP7</accession>
<sequence length="60" mass="6582">MHDDGAPQREQLLAVTVSARTTRHAVGHNGKTRSCVYRASRKSIAFEEITIGASNEARDD</sequence>
<reference evidence="1 2" key="1">
    <citation type="submission" date="2015-12" db="EMBL/GenBank/DDBJ databases">
        <title>Diversity of Burkholderia near neighbor genomes.</title>
        <authorList>
            <person name="Sahl J."/>
            <person name="Wagner D."/>
            <person name="Keim P."/>
        </authorList>
    </citation>
    <scope>NUCLEOTIDE SEQUENCE [LARGE SCALE GENOMIC DNA]</scope>
    <source>
        <strain evidence="1 2">BDU6</strain>
    </source>
</reference>